<protein>
    <submittedName>
        <fullName evidence="2">Uncharacterized protein</fullName>
    </submittedName>
</protein>
<sequence>MQPAQTAFRCKSTLRRSIAEPQPTEPLAIAHVRCSPSVLVPAAARRAPPIPCVARPAATRAGRCRSPRAATLARPVPRASRRLRRSPRGRAAAALAHSQCRAPHRAPEAAASASEASTAFLMGTGGGS</sequence>
<keyword evidence="3" id="KW-1185">Reference proteome</keyword>
<evidence type="ECO:0000313" key="2">
    <source>
        <dbReference type="EMBL" id="KAG2596711.1"/>
    </source>
</evidence>
<feature type="compositionally biased region" description="Low complexity" evidence="1">
    <location>
        <begin position="89"/>
        <end position="98"/>
    </location>
</feature>
<evidence type="ECO:0000313" key="3">
    <source>
        <dbReference type="Proteomes" id="UP000823388"/>
    </source>
</evidence>
<evidence type="ECO:0000256" key="1">
    <source>
        <dbReference type="SAM" id="MobiDB-lite"/>
    </source>
</evidence>
<organism evidence="2 3">
    <name type="scientific">Panicum virgatum</name>
    <name type="common">Blackwell switchgrass</name>
    <dbReference type="NCBI Taxonomy" id="38727"/>
    <lineage>
        <taxon>Eukaryota</taxon>
        <taxon>Viridiplantae</taxon>
        <taxon>Streptophyta</taxon>
        <taxon>Embryophyta</taxon>
        <taxon>Tracheophyta</taxon>
        <taxon>Spermatophyta</taxon>
        <taxon>Magnoliopsida</taxon>
        <taxon>Liliopsida</taxon>
        <taxon>Poales</taxon>
        <taxon>Poaceae</taxon>
        <taxon>PACMAD clade</taxon>
        <taxon>Panicoideae</taxon>
        <taxon>Panicodae</taxon>
        <taxon>Paniceae</taxon>
        <taxon>Panicinae</taxon>
        <taxon>Panicum</taxon>
        <taxon>Panicum sect. Hiantes</taxon>
    </lineage>
</organism>
<dbReference type="Proteomes" id="UP000823388">
    <property type="component" value="Chromosome 5K"/>
</dbReference>
<dbReference type="AlphaFoldDB" id="A0A8T0SDM5"/>
<comment type="caution">
    <text evidence="2">The sequence shown here is derived from an EMBL/GenBank/DDBJ whole genome shotgun (WGS) entry which is preliminary data.</text>
</comment>
<dbReference type="EMBL" id="CM029045">
    <property type="protein sequence ID" value="KAG2596711.1"/>
    <property type="molecule type" value="Genomic_DNA"/>
</dbReference>
<feature type="compositionally biased region" description="Basic residues" evidence="1">
    <location>
        <begin position="79"/>
        <end position="88"/>
    </location>
</feature>
<gene>
    <name evidence="2" type="ORF">PVAP13_5KG178414</name>
</gene>
<proteinExistence type="predicted"/>
<accession>A0A8T0SDM5</accession>
<name>A0A8T0SDM5_PANVG</name>
<reference evidence="2" key="1">
    <citation type="submission" date="2020-05" db="EMBL/GenBank/DDBJ databases">
        <title>WGS assembly of Panicum virgatum.</title>
        <authorList>
            <person name="Lovell J.T."/>
            <person name="Jenkins J."/>
            <person name="Shu S."/>
            <person name="Juenger T.E."/>
            <person name="Schmutz J."/>
        </authorList>
    </citation>
    <scope>NUCLEOTIDE SEQUENCE</scope>
    <source>
        <strain evidence="2">AP13</strain>
    </source>
</reference>
<feature type="region of interest" description="Disordered" evidence="1">
    <location>
        <begin position="63"/>
        <end position="115"/>
    </location>
</feature>